<evidence type="ECO:0000313" key="2">
    <source>
        <dbReference type="Proteomes" id="UP000805649"/>
    </source>
</evidence>
<protein>
    <submittedName>
        <fullName evidence="1">Uncharacterized protein</fullName>
    </submittedName>
</protein>
<keyword evidence="2" id="KW-1185">Reference proteome</keyword>
<dbReference type="EMBL" id="VUJX02000005">
    <property type="protein sequence ID" value="KAL0936483.1"/>
    <property type="molecule type" value="Genomic_DNA"/>
</dbReference>
<gene>
    <name evidence="1" type="ORF">CTRU02_208698</name>
</gene>
<reference evidence="1 2" key="1">
    <citation type="journal article" date="2020" name="Phytopathology">
        <title>Genome Sequence Resources of Colletotrichum truncatum, C. plurivorum, C. musicola, and C. sojae: Four Species Pathogenic to Soybean (Glycine max).</title>
        <authorList>
            <person name="Rogerio F."/>
            <person name="Boufleur T.R."/>
            <person name="Ciampi-Guillardi M."/>
            <person name="Sukno S.A."/>
            <person name="Thon M.R."/>
            <person name="Massola Junior N.S."/>
            <person name="Baroncelli R."/>
        </authorList>
    </citation>
    <scope>NUCLEOTIDE SEQUENCE [LARGE SCALE GENOMIC DNA]</scope>
    <source>
        <strain evidence="1 2">CMES1059</strain>
    </source>
</reference>
<proteinExistence type="predicted"/>
<organism evidence="1 2">
    <name type="scientific">Colletotrichum truncatum</name>
    <name type="common">Anthracnose fungus</name>
    <name type="synonym">Colletotrichum capsici</name>
    <dbReference type="NCBI Taxonomy" id="5467"/>
    <lineage>
        <taxon>Eukaryota</taxon>
        <taxon>Fungi</taxon>
        <taxon>Dikarya</taxon>
        <taxon>Ascomycota</taxon>
        <taxon>Pezizomycotina</taxon>
        <taxon>Sordariomycetes</taxon>
        <taxon>Hypocreomycetidae</taxon>
        <taxon>Glomerellales</taxon>
        <taxon>Glomerellaceae</taxon>
        <taxon>Colletotrichum</taxon>
        <taxon>Colletotrichum truncatum species complex</taxon>
    </lineage>
</organism>
<accession>A0ACC3YX13</accession>
<comment type="caution">
    <text evidence="1">The sequence shown here is derived from an EMBL/GenBank/DDBJ whole genome shotgun (WGS) entry which is preliminary data.</text>
</comment>
<evidence type="ECO:0000313" key="1">
    <source>
        <dbReference type="EMBL" id="KAL0936483.1"/>
    </source>
</evidence>
<dbReference type="Proteomes" id="UP000805649">
    <property type="component" value="Unassembled WGS sequence"/>
</dbReference>
<sequence length="180" mass="20688">MTPLEPAQLEKSDGLNLPRPFDQDDRRIIAQEVDKVMNKRAQTGKKLLEATVRLTELDGSDAQQQQQKLLQISQRMKAREQKFKRRQNNILYEREELYKLDPSNLRADDVNLMKAMVAKLNCQTKTSAPEKKSNAHRNVDNEAFHPASNPENSFSGNDSYCTFQDDMDDQTSLNTVDIVF</sequence>
<name>A0ACC3YX13_COLTU</name>